<accession>A0A369Q664</accession>
<dbReference type="Pfam" id="PF00149">
    <property type="entry name" value="Metallophos"/>
    <property type="match status" value="1"/>
</dbReference>
<dbReference type="PROSITE" id="PS51257">
    <property type="entry name" value="PROKAR_LIPOPROTEIN"/>
    <property type="match status" value="1"/>
</dbReference>
<feature type="domain" description="Calcineurin-like phosphoesterase" evidence="2">
    <location>
        <begin position="64"/>
        <end position="317"/>
    </location>
</feature>
<name>A0A369Q664_9SPHN</name>
<evidence type="ECO:0000259" key="2">
    <source>
        <dbReference type="Pfam" id="PF00149"/>
    </source>
</evidence>
<keyword evidence="3" id="KW-0378">Hydrolase</keyword>
<dbReference type="GO" id="GO:0009166">
    <property type="term" value="P:nucleotide catabolic process"/>
    <property type="evidence" value="ECO:0007669"/>
    <property type="project" value="InterPro"/>
</dbReference>
<dbReference type="InterPro" id="IPR029052">
    <property type="entry name" value="Metallo-depent_PP-like"/>
</dbReference>
<keyword evidence="4" id="KW-1185">Reference proteome</keyword>
<reference evidence="3 4" key="1">
    <citation type="submission" date="2018-04" db="EMBL/GenBank/DDBJ databases">
        <title>Altererythrobacter sp. HME9302 genome sequencing and assembly.</title>
        <authorList>
            <person name="Kang H."/>
            <person name="Kim H."/>
            <person name="Joh K."/>
        </authorList>
    </citation>
    <scope>NUCLEOTIDE SEQUENCE [LARGE SCALE GENOMIC DNA]</scope>
    <source>
        <strain evidence="3 4">HME9302</strain>
    </source>
</reference>
<dbReference type="GO" id="GO:0030288">
    <property type="term" value="C:outer membrane-bounded periplasmic space"/>
    <property type="evidence" value="ECO:0007669"/>
    <property type="project" value="TreeGrafter"/>
</dbReference>
<protein>
    <submittedName>
        <fullName evidence="3">5'-nucleotidase</fullName>
        <ecNumber evidence="3">3.1.3.5</ecNumber>
    </submittedName>
</protein>
<dbReference type="Proteomes" id="UP000253727">
    <property type="component" value="Unassembled WGS sequence"/>
</dbReference>
<dbReference type="InterPro" id="IPR004843">
    <property type="entry name" value="Calcineurin-like_PHP"/>
</dbReference>
<dbReference type="AlphaFoldDB" id="A0A369Q664"/>
<organism evidence="3 4">
    <name type="scientific">Alteripontixanthobacter maritimus</name>
    <dbReference type="NCBI Taxonomy" id="2161824"/>
    <lineage>
        <taxon>Bacteria</taxon>
        <taxon>Pseudomonadati</taxon>
        <taxon>Pseudomonadota</taxon>
        <taxon>Alphaproteobacteria</taxon>
        <taxon>Sphingomonadales</taxon>
        <taxon>Erythrobacteraceae</taxon>
        <taxon>Alteripontixanthobacter</taxon>
    </lineage>
</organism>
<dbReference type="GO" id="GO:0008253">
    <property type="term" value="F:5'-nucleotidase activity"/>
    <property type="evidence" value="ECO:0007669"/>
    <property type="project" value="UniProtKB-EC"/>
</dbReference>
<dbReference type="OrthoDB" id="9803927at2"/>
<feature type="compositionally biased region" description="Gly residues" evidence="1">
    <location>
        <begin position="39"/>
        <end position="51"/>
    </location>
</feature>
<dbReference type="SUPFAM" id="SSF56300">
    <property type="entry name" value="Metallo-dependent phosphatases"/>
    <property type="match status" value="1"/>
</dbReference>
<proteinExistence type="predicted"/>
<dbReference type="GO" id="GO:0008768">
    <property type="term" value="F:UDP-sugar diphosphatase activity"/>
    <property type="evidence" value="ECO:0007669"/>
    <property type="project" value="TreeGrafter"/>
</dbReference>
<feature type="region of interest" description="Disordered" evidence="1">
    <location>
        <begin position="39"/>
        <end position="60"/>
    </location>
</feature>
<evidence type="ECO:0000313" key="4">
    <source>
        <dbReference type="Proteomes" id="UP000253727"/>
    </source>
</evidence>
<dbReference type="EMBL" id="QBKA01000002">
    <property type="protein sequence ID" value="RDC59005.1"/>
    <property type="molecule type" value="Genomic_DNA"/>
</dbReference>
<comment type="caution">
    <text evidence="3">The sequence shown here is derived from an EMBL/GenBank/DDBJ whole genome shotgun (WGS) entry which is preliminary data.</text>
</comment>
<dbReference type="PANTHER" id="PTHR11575:SF24">
    <property type="entry name" value="5'-NUCLEOTIDASE"/>
    <property type="match status" value="1"/>
</dbReference>
<dbReference type="Gene3D" id="3.60.21.10">
    <property type="match status" value="1"/>
</dbReference>
<gene>
    <name evidence="3" type="ORF">HME9302_00182</name>
</gene>
<evidence type="ECO:0000256" key="1">
    <source>
        <dbReference type="SAM" id="MobiDB-lite"/>
    </source>
</evidence>
<dbReference type="EC" id="3.1.3.5" evidence="3"/>
<dbReference type="InterPro" id="IPR006179">
    <property type="entry name" value="5_nucleotidase/apyrase"/>
</dbReference>
<dbReference type="RefSeq" id="WP_115365434.1">
    <property type="nucleotide sequence ID" value="NZ_QBKA01000002.1"/>
</dbReference>
<sequence length="449" mass="45828">MMLATRVSLRHTEIMPRPFLPALLSLALLSCGGGSSGSGSSGGGPIGGGGTPTPTPPAANPVSIRIVGFNDLHGFIEPRGNIGFNTASGVQQAYAGGAAYLASAVAAIRAANGNTLVISAGDLFGASAPLSDRFLEEPTIGAMNRVGLDFAAVGNHEFDRGVRELERLASGGCTKYTSLIPCRVESNFGGANFQFLAANVRQGTGTLFPASALRTLGSGANAVQVGVIGLTLRSTPQATSGSTSGLTFTDEADAINRETRSLRSRGADAVVVAIHQGLTQNAGSPINGCGAIAGPLRTILDQLDTGVDLVLSGHTHQAYICDFGTVDASRQFLVTSTTSAGAMFTDTELTVDAANSRVTAANARNVVLQRQATDRAGNPIATNPAFPVFTADGGVASYIQTYIDAARSANIYADPYDIATGQDRAAEPVAGHAHPAPVSVGTEVLELGE</sequence>
<evidence type="ECO:0000313" key="3">
    <source>
        <dbReference type="EMBL" id="RDC59005.1"/>
    </source>
</evidence>
<dbReference type="PANTHER" id="PTHR11575">
    <property type="entry name" value="5'-NUCLEOTIDASE-RELATED"/>
    <property type="match status" value="1"/>
</dbReference>